<feature type="domain" description="EF-hand" evidence="5">
    <location>
        <begin position="309"/>
        <end position="344"/>
    </location>
</feature>
<feature type="domain" description="EF-hand" evidence="5">
    <location>
        <begin position="71"/>
        <end position="106"/>
    </location>
</feature>
<feature type="compositionally biased region" description="Basic and acidic residues" evidence="3">
    <location>
        <begin position="259"/>
        <end position="274"/>
    </location>
</feature>
<accession>A0ABX5YN68</accession>
<feature type="region of interest" description="Disordered" evidence="3">
    <location>
        <begin position="51"/>
        <end position="377"/>
    </location>
</feature>
<evidence type="ECO:0000259" key="5">
    <source>
        <dbReference type="PROSITE" id="PS50222"/>
    </source>
</evidence>
<feature type="compositionally biased region" description="Basic and acidic residues" evidence="3">
    <location>
        <begin position="302"/>
        <end position="336"/>
    </location>
</feature>
<evidence type="ECO:0000313" key="6">
    <source>
        <dbReference type="EMBL" id="QEG17136.1"/>
    </source>
</evidence>
<dbReference type="InterPro" id="IPR018247">
    <property type="entry name" value="EF_Hand_1_Ca_BS"/>
</dbReference>
<feature type="domain" description="EF-hand" evidence="5">
    <location>
        <begin position="117"/>
        <end position="152"/>
    </location>
</feature>
<dbReference type="Pfam" id="PF13499">
    <property type="entry name" value="EF-hand_7"/>
    <property type="match status" value="1"/>
</dbReference>
<feature type="domain" description="EF-hand" evidence="5">
    <location>
        <begin position="193"/>
        <end position="217"/>
    </location>
</feature>
<feature type="compositionally biased region" description="Basic and acidic residues" evidence="3">
    <location>
        <begin position="69"/>
        <end position="106"/>
    </location>
</feature>
<dbReference type="Pfam" id="PF13202">
    <property type="entry name" value="EF-hand_5"/>
    <property type="match status" value="2"/>
</dbReference>
<dbReference type="SMART" id="SM00054">
    <property type="entry name" value="EFh"/>
    <property type="match status" value="5"/>
</dbReference>
<dbReference type="PANTHER" id="PTHR10827:SF98">
    <property type="entry name" value="45 KDA CALCIUM-BINDING PROTEIN"/>
    <property type="match status" value="1"/>
</dbReference>
<dbReference type="SUPFAM" id="SSF47473">
    <property type="entry name" value="EF-hand"/>
    <property type="match status" value="2"/>
</dbReference>
<dbReference type="PANTHER" id="PTHR10827">
    <property type="entry name" value="RETICULOCALBIN"/>
    <property type="match status" value="1"/>
</dbReference>
<keyword evidence="7" id="KW-1185">Reference proteome</keyword>
<keyword evidence="2" id="KW-0677">Repeat</keyword>
<dbReference type="InterPro" id="IPR002048">
    <property type="entry name" value="EF_hand_dom"/>
</dbReference>
<protein>
    <submittedName>
        <fullName evidence="6">Transaldolase/EF-hand domain-containing protein</fullName>
    </submittedName>
</protein>
<gene>
    <name evidence="6" type="ORF">GmarT_30140</name>
</gene>
<keyword evidence="1" id="KW-0479">Metal-binding</keyword>
<evidence type="ECO:0000256" key="4">
    <source>
        <dbReference type="SAM" id="SignalP"/>
    </source>
</evidence>
<dbReference type="EMBL" id="CP042910">
    <property type="protein sequence ID" value="QEG17136.1"/>
    <property type="molecule type" value="Genomic_DNA"/>
</dbReference>
<keyword evidence="4" id="KW-0732">Signal</keyword>
<dbReference type="InterPro" id="IPR011992">
    <property type="entry name" value="EF-hand-dom_pair"/>
</dbReference>
<feature type="compositionally biased region" description="Basic and acidic residues" evidence="3">
    <location>
        <begin position="363"/>
        <end position="377"/>
    </location>
</feature>
<feature type="compositionally biased region" description="Basic and acidic residues" evidence="3">
    <location>
        <begin position="180"/>
        <end position="200"/>
    </location>
</feature>
<dbReference type="Pfam" id="PF13833">
    <property type="entry name" value="EF-hand_8"/>
    <property type="match status" value="1"/>
</dbReference>
<proteinExistence type="predicted"/>
<dbReference type="PROSITE" id="PS50222">
    <property type="entry name" value="EF_HAND_2"/>
    <property type="match status" value="5"/>
</dbReference>
<feature type="compositionally biased region" description="Basic and acidic residues" evidence="3">
    <location>
        <begin position="127"/>
        <end position="159"/>
    </location>
</feature>
<feature type="compositionally biased region" description="Basic and acidic residues" evidence="3">
    <location>
        <begin position="207"/>
        <end position="223"/>
    </location>
</feature>
<feature type="chain" id="PRO_5047348477" evidence="4">
    <location>
        <begin position="40"/>
        <end position="377"/>
    </location>
</feature>
<evidence type="ECO:0000256" key="2">
    <source>
        <dbReference type="ARBA" id="ARBA00022737"/>
    </source>
</evidence>
<dbReference type="Gene3D" id="1.10.238.10">
    <property type="entry name" value="EF-hand"/>
    <property type="match status" value="3"/>
</dbReference>
<reference evidence="6 7" key="1">
    <citation type="submission" date="2019-08" db="EMBL/GenBank/DDBJ databases">
        <title>Deep-cultivation of Planctomycetes and their phenomic and genomic characterization uncovers novel biology.</title>
        <authorList>
            <person name="Wiegand S."/>
            <person name="Jogler M."/>
            <person name="Boedeker C."/>
            <person name="Pinto D."/>
            <person name="Vollmers J."/>
            <person name="Rivas-Marin E."/>
            <person name="Kohn T."/>
            <person name="Peeters S.H."/>
            <person name="Heuer A."/>
            <person name="Rast P."/>
            <person name="Oberbeckmann S."/>
            <person name="Bunk B."/>
            <person name="Jeske O."/>
            <person name="Meyerdierks A."/>
            <person name="Storesund J.E."/>
            <person name="Kallscheuer N."/>
            <person name="Luecker S."/>
            <person name="Lage O.M."/>
            <person name="Pohl T."/>
            <person name="Merkel B.J."/>
            <person name="Hornburger P."/>
            <person name="Mueller R.-W."/>
            <person name="Bruemmer F."/>
            <person name="Labrenz M."/>
            <person name="Spormann A.M."/>
            <person name="Op den Camp H."/>
            <person name="Overmann J."/>
            <person name="Amann R."/>
            <person name="Jetten M.S.M."/>
            <person name="Mascher T."/>
            <person name="Medema M.H."/>
            <person name="Devos D.P."/>
            <person name="Kaster A.-K."/>
            <person name="Ovreas L."/>
            <person name="Rohde M."/>
            <person name="Galperin M.Y."/>
            <person name="Jogler C."/>
        </authorList>
    </citation>
    <scope>NUCLEOTIDE SEQUENCE [LARGE SCALE GENOMIC DNA]</scope>
    <source>
        <strain evidence="6 7">DSM 8797</strain>
    </source>
</reference>
<organism evidence="6 7">
    <name type="scientific">Gimesia maris</name>
    <dbReference type="NCBI Taxonomy" id="122"/>
    <lineage>
        <taxon>Bacteria</taxon>
        <taxon>Pseudomonadati</taxon>
        <taxon>Planctomycetota</taxon>
        <taxon>Planctomycetia</taxon>
        <taxon>Planctomycetales</taxon>
        <taxon>Planctomycetaceae</taxon>
        <taxon>Gimesia</taxon>
    </lineage>
</organism>
<feature type="domain" description="EF-hand" evidence="5">
    <location>
        <begin position="221"/>
        <end position="256"/>
    </location>
</feature>
<dbReference type="PROSITE" id="PS00018">
    <property type="entry name" value="EF_HAND_1"/>
    <property type="match status" value="3"/>
</dbReference>
<sequence>MFKSASDPSIPMKGAIMQNSFFSLAALAVLSLSAGSVSAALEQDESASQNIFQQLDKNSDGTVTADEVPQDKERFFDHLIRTGDENKDGKLTKTEFESSLKKEDQKFPAAGGTDQQRNRRGMQEFMNRLDRNGDKKISRDELPEPLRDRMEPLFKRMNTDEIPLETFQRIAGMNRGRPVGNREERPRAGDEKMDQERYERFFQSLDTNKDGKLTLEEAPERGKQILKQIYRQADKGADSSLSKQEFLEAIKKQPRPGRRPGDRDRGAEMKRPEMSNRPQGRRGDYQGRMPQPAFMKSLDTNQDGKLDSSELEQMKDLLKKLDRNEDGSLDLRELMGGDRGGFNPRGRERDRMNRPRRPSTDSPENKQPESESKKPAA</sequence>
<feature type="signal peptide" evidence="4">
    <location>
        <begin position="1"/>
        <end position="39"/>
    </location>
</feature>
<name>A0ABX5YN68_9PLAN</name>
<evidence type="ECO:0000313" key="7">
    <source>
        <dbReference type="Proteomes" id="UP000322887"/>
    </source>
</evidence>
<dbReference type="Proteomes" id="UP000322887">
    <property type="component" value="Chromosome"/>
</dbReference>
<evidence type="ECO:0000256" key="1">
    <source>
        <dbReference type="ARBA" id="ARBA00022723"/>
    </source>
</evidence>
<feature type="compositionally biased region" description="Polar residues" evidence="3">
    <location>
        <begin position="51"/>
        <end position="62"/>
    </location>
</feature>
<evidence type="ECO:0000256" key="3">
    <source>
        <dbReference type="SAM" id="MobiDB-lite"/>
    </source>
</evidence>